<name>A0A0M6ZZX2_9HYPH</name>
<gene>
    <name evidence="1" type="ORF">LA5096_01750</name>
</gene>
<dbReference type="OrthoDB" id="7631126at2"/>
<organism evidence="1 2">
    <name type="scientific">Roseibium album</name>
    <dbReference type="NCBI Taxonomy" id="311410"/>
    <lineage>
        <taxon>Bacteria</taxon>
        <taxon>Pseudomonadati</taxon>
        <taxon>Pseudomonadota</taxon>
        <taxon>Alphaproteobacteria</taxon>
        <taxon>Hyphomicrobiales</taxon>
        <taxon>Stappiaceae</taxon>
        <taxon>Roseibium</taxon>
    </lineage>
</organism>
<dbReference type="GeneID" id="97669163"/>
<accession>A0A0M6ZZX2</accession>
<evidence type="ECO:0000313" key="2">
    <source>
        <dbReference type="Proteomes" id="UP000049983"/>
    </source>
</evidence>
<reference evidence="2" key="1">
    <citation type="submission" date="2015-07" db="EMBL/GenBank/DDBJ databases">
        <authorList>
            <person name="Rodrigo-Torres Lidia"/>
            <person name="Arahal R.David."/>
        </authorList>
    </citation>
    <scope>NUCLEOTIDE SEQUENCE [LARGE SCALE GENOMIC DNA]</scope>
    <source>
        <strain evidence="2">CECT 5096</strain>
    </source>
</reference>
<dbReference type="Proteomes" id="UP000049983">
    <property type="component" value="Unassembled WGS sequence"/>
</dbReference>
<proteinExistence type="predicted"/>
<sequence>MSHLNPTFFELLSSEPTREVALPEETLLQDVSGLLSDPSGLVRFCAPEPERLGFATWRFCDSSSSDCLRLLTDAAVPIETRLSLTGGLKTLFAELFDPHCDPVLQHSLEPGQYLNMACAMFWDIAPLGPHTAGKAGIAPACADVMRFQLTLANPACRESALSGVEQWIGVEPDLMKSVLETCDFNDEPVEALRKRASGLA</sequence>
<dbReference type="RefSeq" id="WP_144436123.1">
    <property type="nucleotide sequence ID" value="NZ_CXWA01000007.1"/>
</dbReference>
<keyword evidence="2" id="KW-1185">Reference proteome</keyword>
<evidence type="ECO:0000313" key="1">
    <source>
        <dbReference type="EMBL" id="CTQ68285.1"/>
    </source>
</evidence>
<dbReference type="EMBL" id="CXWC01000003">
    <property type="protein sequence ID" value="CTQ68285.1"/>
    <property type="molecule type" value="Genomic_DNA"/>
</dbReference>
<dbReference type="AlphaFoldDB" id="A0A0M6ZZX2"/>
<protein>
    <submittedName>
        <fullName evidence="1">Uncharacterized protein</fullName>
    </submittedName>
</protein>